<evidence type="ECO:0000256" key="9">
    <source>
        <dbReference type="ARBA" id="ARBA00023065"/>
    </source>
</evidence>
<dbReference type="InterPro" id="IPR028325">
    <property type="entry name" value="VG_K_chnl"/>
</dbReference>
<dbReference type="Proteomes" id="UP000321049">
    <property type="component" value="Unassembled WGS sequence"/>
</dbReference>
<dbReference type="EMBL" id="BJWH01000009">
    <property type="protein sequence ID" value="GEL98587.1"/>
    <property type="molecule type" value="Genomic_DNA"/>
</dbReference>
<dbReference type="PANTHER" id="PTHR11537:SF254">
    <property type="entry name" value="POTASSIUM VOLTAGE-GATED CHANNEL PROTEIN SHAB"/>
    <property type="match status" value="1"/>
</dbReference>
<keyword evidence="9" id="KW-0406">Ion transport</keyword>
<keyword evidence="7" id="KW-0630">Potassium</keyword>
<evidence type="ECO:0000256" key="12">
    <source>
        <dbReference type="SAM" id="Phobius"/>
    </source>
</evidence>
<evidence type="ECO:0000256" key="8">
    <source>
        <dbReference type="ARBA" id="ARBA00022989"/>
    </source>
</evidence>
<keyword evidence="2" id="KW-0813">Transport</keyword>
<feature type="transmembrane region" description="Helical" evidence="12">
    <location>
        <begin position="188"/>
        <end position="209"/>
    </location>
</feature>
<evidence type="ECO:0000256" key="4">
    <source>
        <dbReference type="ARBA" id="ARBA00022692"/>
    </source>
</evidence>
<dbReference type="InterPro" id="IPR027359">
    <property type="entry name" value="Volt_channel_dom_sf"/>
</dbReference>
<sequence length="256" mass="28190">MGAPRSELKGIGYEIFIGALSLLSIFNLVLVAVTRQDADLQNVLLIMNAIFSGVFLLDFTYRIVTAPSRSGYFFRHFGWADLLASLPFAELKFLRIFRLVRVVRLMREVGGRKVLRTLVRDRAGSALYTLLLTGILVLQFGSLTILRIEDDAPGANITSASDALWYTIVTISTVGYGDQYPVTNEGRVVGAMIIVVGVGIFGTFTGYLANLFLAPRKRAPEPVDALTRLRQVLDVPGVTVDDVDRVLALHRDDPVT</sequence>
<dbReference type="GO" id="GO:0001508">
    <property type="term" value="P:action potential"/>
    <property type="evidence" value="ECO:0007669"/>
    <property type="project" value="TreeGrafter"/>
</dbReference>
<evidence type="ECO:0000256" key="10">
    <source>
        <dbReference type="ARBA" id="ARBA00023136"/>
    </source>
</evidence>
<keyword evidence="3" id="KW-0633">Potassium transport</keyword>
<comment type="caution">
    <text evidence="14">The sequence shown here is derived from an EMBL/GenBank/DDBJ whole genome shotgun (WGS) entry which is preliminary data.</text>
</comment>
<feature type="domain" description="Ion transport" evidence="13">
    <location>
        <begin position="14"/>
        <end position="212"/>
    </location>
</feature>
<accession>A0A511JKQ8</accession>
<name>A0A511JKQ8_9CELL</name>
<keyword evidence="6" id="KW-0851">Voltage-gated channel</keyword>
<keyword evidence="5" id="KW-0631">Potassium channel</keyword>
<dbReference type="Gene3D" id="1.20.5.110">
    <property type="match status" value="1"/>
</dbReference>
<dbReference type="Pfam" id="PF00520">
    <property type="entry name" value="Ion_trans"/>
    <property type="match status" value="1"/>
</dbReference>
<evidence type="ECO:0000259" key="13">
    <source>
        <dbReference type="Pfam" id="PF00520"/>
    </source>
</evidence>
<evidence type="ECO:0000313" key="15">
    <source>
        <dbReference type="Proteomes" id="UP000321049"/>
    </source>
</evidence>
<feature type="transmembrane region" description="Helical" evidence="12">
    <location>
        <begin position="76"/>
        <end position="97"/>
    </location>
</feature>
<evidence type="ECO:0000256" key="5">
    <source>
        <dbReference type="ARBA" id="ARBA00022826"/>
    </source>
</evidence>
<evidence type="ECO:0000313" key="14">
    <source>
        <dbReference type="EMBL" id="GEL98587.1"/>
    </source>
</evidence>
<reference evidence="14 15" key="1">
    <citation type="submission" date="2019-07" db="EMBL/GenBank/DDBJ databases">
        <title>Whole genome shotgun sequence of Cellulomonas terrae NBRC 100819.</title>
        <authorList>
            <person name="Hosoyama A."/>
            <person name="Uohara A."/>
            <person name="Ohji S."/>
            <person name="Ichikawa N."/>
        </authorList>
    </citation>
    <scope>NUCLEOTIDE SEQUENCE [LARGE SCALE GENOMIC DNA]</scope>
    <source>
        <strain evidence="14 15">NBRC 100819</strain>
    </source>
</reference>
<protein>
    <recommendedName>
        <fullName evidence="13">Ion transport domain-containing protein</fullName>
    </recommendedName>
</protein>
<keyword evidence="11" id="KW-0407">Ion channel</keyword>
<organism evidence="14 15">
    <name type="scientific">Cellulomonas terrae</name>
    <dbReference type="NCBI Taxonomy" id="311234"/>
    <lineage>
        <taxon>Bacteria</taxon>
        <taxon>Bacillati</taxon>
        <taxon>Actinomycetota</taxon>
        <taxon>Actinomycetes</taxon>
        <taxon>Micrococcales</taxon>
        <taxon>Cellulomonadaceae</taxon>
        <taxon>Cellulomonas</taxon>
    </lineage>
</organism>
<keyword evidence="8 12" id="KW-1133">Transmembrane helix</keyword>
<dbReference type="PRINTS" id="PR00169">
    <property type="entry name" value="KCHANNEL"/>
</dbReference>
<dbReference type="SUPFAM" id="SSF81324">
    <property type="entry name" value="Voltage-gated potassium channels"/>
    <property type="match status" value="1"/>
</dbReference>
<feature type="transmembrane region" description="Helical" evidence="12">
    <location>
        <begin position="45"/>
        <end position="64"/>
    </location>
</feature>
<keyword evidence="15" id="KW-1185">Reference proteome</keyword>
<evidence type="ECO:0000256" key="6">
    <source>
        <dbReference type="ARBA" id="ARBA00022882"/>
    </source>
</evidence>
<feature type="transmembrane region" description="Helical" evidence="12">
    <location>
        <begin position="15"/>
        <end position="33"/>
    </location>
</feature>
<dbReference type="RefSeq" id="WP_146846095.1">
    <property type="nucleotide sequence ID" value="NZ_BJWH01000009.1"/>
</dbReference>
<evidence type="ECO:0000256" key="7">
    <source>
        <dbReference type="ARBA" id="ARBA00022958"/>
    </source>
</evidence>
<keyword evidence="4 12" id="KW-0812">Transmembrane</keyword>
<proteinExistence type="predicted"/>
<evidence type="ECO:0000256" key="3">
    <source>
        <dbReference type="ARBA" id="ARBA00022538"/>
    </source>
</evidence>
<dbReference type="PANTHER" id="PTHR11537">
    <property type="entry name" value="VOLTAGE-GATED POTASSIUM CHANNEL"/>
    <property type="match status" value="1"/>
</dbReference>
<keyword evidence="10 12" id="KW-0472">Membrane</keyword>
<dbReference type="InterPro" id="IPR005821">
    <property type="entry name" value="Ion_trans_dom"/>
</dbReference>
<dbReference type="Gene3D" id="1.10.287.70">
    <property type="match status" value="1"/>
</dbReference>
<feature type="transmembrane region" description="Helical" evidence="12">
    <location>
        <begin position="126"/>
        <end position="146"/>
    </location>
</feature>
<dbReference type="Gene3D" id="1.20.120.350">
    <property type="entry name" value="Voltage-gated potassium channels. Chain C"/>
    <property type="match status" value="1"/>
</dbReference>
<evidence type="ECO:0000256" key="1">
    <source>
        <dbReference type="ARBA" id="ARBA00004141"/>
    </source>
</evidence>
<gene>
    <name evidence="14" type="ORF">CTE05_21340</name>
</gene>
<comment type="subcellular location">
    <subcellularLocation>
        <location evidence="1">Membrane</location>
        <topology evidence="1">Multi-pass membrane protein</topology>
    </subcellularLocation>
</comment>
<dbReference type="GO" id="GO:0008076">
    <property type="term" value="C:voltage-gated potassium channel complex"/>
    <property type="evidence" value="ECO:0007669"/>
    <property type="project" value="InterPro"/>
</dbReference>
<dbReference type="OrthoDB" id="9799090at2"/>
<evidence type="ECO:0000256" key="11">
    <source>
        <dbReference type="ARBA" id="ARBA00023303"/>
    </source>
</evidence>
<dbReference type="AlphaFoldDB" id="A0A511JKQ8"/>
<dbReference type="GO" id="GO:0005249">
    <property type="term" value="F:voltage-gated potassium channel activity"/>
    <property type="evidence" value="ECO:0007669"/>
    <property type="project" value="InterPro"/>
</dbReference>
<evidence type="ECO:0000256" key="2">
    <source>
        <dbReference type="ARBA" id="ARBA00022448"/>
    </source>
</evidence>